<proteinExistence type="predicted"/>
<evidence type="ECO:0000313" key="2">
    <source>
        <dbReference type="Proteomes" id="UP000269669"/>
    </source>
</evidence>
<gene>
    <name evidence="1" type="ORF">EDE15_3179</name>
</gene>
<evidence type="ECO:0000313" key="1">
    <source>
        <dbReference type="EMBL" id="RSL17644.1"/>
    </source>
</evidence>
<keyword evidence="2" id="KW-1185">Reference proteome</keyword>
<dbReference type="OrthoDB" id="9846950at2"/>
<accession>A0A3R9QBA3</accession>
<comment type="caution">
    <text evidence="1">The sequence shown here is derived from an EMBL/GenBank/DDBJ whole genome shotgun (WGS) entry which is preliminary data.</text>
</comment>
<dbReference type="SUPFAM" id="SSF101898">
    <property type="entry name" value="NHL repeat"/>
    <property type="match status" value="1"/>
</dbReference>
<dbReference type="AlphaFoldDB" id="A0A3R9QBA3"/>
<dbReference type="EMBL" id="RSDW01000001">
    <property type="protein sequence ID" value="RSL17644.1"/>
    <property type="molecule type" value="Genomic_DNA"/>
</dbReference>
<dbReference type="Proteomes" id="UP000269669">
    <property type="component" value="Unassembled WGS sequence"/>
</dbReference>
<dbReference type="RefSeq" id="WP_125486110.1">
    <property type="nucleotide sequence ID" value="NZ_RSDW01000001.1"/>
</dbReference>
<organism evidence="1 2">
    <name type="scientific">Edaphobacter aggregans</name>
    <dbReference type="NCBI Taxonomy" id="570835"/>
    <lineage>
        <taxon>Bacteria</taxon>
        <taxon>Pseudomonadati</taxon>
        <taxon>Acidobacteriota</taxon>
        <taxon>Terriglobia</taxon>
        <taxon>Terriglobales</taxon>
        <taxon>Acidobacteriaceae</taxon>
        <taxon>Edaphobacter</taxon>
    </lineage>
</organism>
<protein>
    <recommendedName>
        <fullName evidence="3">Lactonase family protein with 7-bladed beta-propeller</fullName>
    </recommendedName>
</protein>
<evidence type="ECO:0008006" key="3">
    <source>
        <dbReference type="Google" id="ProtNLM"/>
    </source>
</evidence>
<sequence length="323" mass="35393">MLAQQTGPPTPPTIQFNQRDARPVSVSPFSFSSNQCDAHGDVFFDLVGRIVEAGNILRVSQDGQRVDRVRLPADLGEEGEWHFSVDPDGTLYAIFSHADDQRLIQFSSSNEEVRRTGLQLPPSFHPRSFAVSQNGSLMIFGSVAVNETSPATNQTPLTVWLDADGRLIRKTVQGKNFDLSSDRTETLIASGGVYTFIATTDSTIEVSSPRGELLQTFPLLKPTKDSHPLSLQLVNGVIAINFSYPDRSASGKAESTNKPSLPYFGPLAQTWLLVNASNGEPEGFYQMPHDFVGSALCYAGNHEFLYFQVKDGHPSLVRASKFP</sequence>
<name>A0A3R9QBA3_9BACT</name>
<reference evidence="1 2" key="1">
    <citation type="submission" date="2018-12" db="EMBL/GenBank/DDBJ databases">
        <title>Sequencing of bacterial isolates from soil warming experiment in Harvard Forest, Massachusetts, USA.</title>
        <authorList>
            <person name="Deangelis K."/>
        </authorList>
    </citation>
    <scope>NUCLEOTIDE SEQUENCE [LARGE SCALE GENOMIC DNA]</scope>
    <source>
        <strain evidence="1 2">EB153</strain>
    </source>
</reference>